<dbReference type="Pfam" id="PF00082">
    <property type="entry name" value="Peptidase_S8"/>
    <property type="match status" value="1"/>
</dbReference>
<dbReference type="GO" id="GO:0005615">
    <property type="term" value="C:extracellular space"/>
    <property type="evidence" value="ECO:0007669"/>
    <property type="project" value="TreeGrafter"/>
</dbReference>
<keyword evidence="4" id="KW-0964">Secreted</keyword>
<feature type="signal peptide" evidence="12">
    <location>
        <begin position="1"/>
        <end position="23"/>
    </location>
</feature>
<evidence type="ECO:0000256" key="1">
    <source>
        <dbReference type="ARBA" id="ARBA00001913"/>
    </source>
</evidence>
<dbReference type="SUPFAM" id="SSF54897">
    <property type="entry name" value="Protease propeptides/inhibitors"/>
    <property type="match status" value="1"/>
</dbReference>
<dbReference type="GO" id="GO:0006508">
    <property type="term" value="P:proteolysis"/>
    <property type="evidence" value="ECO:0007669"/>
    <property type="project" value="UniProtKB-KW"/>
</dbReference>
<dbReference type="PROSITE" id="PS00138">
    <property type="entry name" value="SUBTILASE_SER"/>
    <property type="match status" value="1"/>
</dbReference>
<dbReference type="Proteomes" id="UP000675431">
    <property type="component" value="Unassembled WGS sequence"/>
</dbReference>
<feature type="active site" description="Charge relay system" evidence="10">
    <location>
        <position position="127"/>
    </location>
</feature>
<dbReference type="Gene3D" id="3.40.50.200">
    <property type="entry name" value="Peptidase S8/S53 domain"/>
    <property type="match status" value="1"/>
</dbReference>
<evidence type="ECO:0000256" key="6">
    <source>
        <dbReference type="ARBA" id="ARBA00022723"/>
    </source>
</evidence>
<reference evidence="14 15" key="1">
    <citation type="submission" date="2021-04" db="EMBL/GenBank/DDBJ databases">
        <title>Allobacillus sp. nov. SKP8-2 isolated from shrimp paste.</title>
        <authorList>
            <person name="Tanasupawat S."/>
            <person name="Yiamsombat S."/>
            <person name="Kanchanasin P."/>
            <person name="Kuncharoen N."/>
        </authorList>
    </citation>
    <scope>NUCLEOTIDE SEQUENCE [LARGE SCALE GENOMIC DNA]</scope>
    <source>
        <strain evidence="14 15">SKP8-2</strain>
    </source>
</reference>
<keyword evidence="5 10" id="KW-0645">Protease</keyword>
<gene>
    <name evidence="14" type="ORF">KC820_00345</name>
</gene>
<evidence type="ECO:0000256" key="7">
    <source>
        <dbReference type="ARBA" id="ARBA00022801"/>
    </source>
</evidence>
<keyword evidence="8 10" id="KW-0720">Serine protease</keyword>
<evidence type="ECO:0000256" key="4">
    <source>
        <dbReference type="ARBA" id="ARBA00022525"/>
    </source>
</evidence>
<dbReference type="InterPro" id="IPR037045">
    <property type="entry name" value="S8pro/Inhibitor_I9_sf"/>
</dbReference>
<dbReference type="Gene3D" id="3.30.70.80">
    <property type="entry name" value="Peptidase S8 propeptide/proteinase inhibitor I9"/>
    <property type="match status" value="1"/>
</dbReference>
<dbReference type="PANTHER" id="PTHR43806:SF11">
    <property type="entry name" value="CEREVISIN-RELATED"/>
    <property type="match status" value="1"/>
</dbReference>
<proteinExistence type="inferred from homology"/>
<dbReference type="GO" id="GO:0046872">
    <property type="term" value="F:metal ion binding"/>
    <property type="evidence" value="ECO:0007669"/>
    <property type="project" value="UniProtKB-KW"/>
</dbReference>
<evidence type="ECO:0000313" key="15">
    <source>
        <dbReference type="Proteomes" id="UP000675431"/>
    </source>
</evidence>
<evidence type="ECO:0000256" key="5">
    <source>
        <dbReference type="ARBA" id="ARBA00022670"/>
    </source>
</evidence>
<evidence type="ECO:0000256" key="9">
    <source>
        <dbReference type="ARBA" id="ARBA00022837"/>
    </source>
</evidence>
<comment type="subcellular location">
    <subcellularLocation>
        <location evidence="2">Secreted</location>
    </subcellularLocation>
</comment>
<sequence length="373" mass="39249">MKKFLVGLSAVILVLLAFQTGVSADKKEKKDYMVMFDGPAKKGILQAFGVNDGNVLRDFELLDVYQIELTDKQAKGLKNHPQIKFVEENAKAKAYGQTVPYGIPQVEGTTAQDNGFSGDGVKVAVLDTGIDRSHSDLNVAGGFSAYDSGANADPYNDGSGHGTHVAGTIAAQDNNLGVLGVTPNVELYAVKVLDNQGSGTYADIAEGIEWAIQNNMDVINMSLGGSSSSSILKEYSDLAYDSGILVVAAAGNEGSFLWFDTVGYPAAYDSVVAVAAVDENNQRGSFSSVGSQVELSAPGVQILSTVPGNGYDSYNGTSMASPHVAGVAAQVWQAKPGLSNVQLRQLLRDTAEPLGAQREYGYGLVQSMDAINQ</sequence>
<protein>
    <submittedName>
        <fullName evidence="14">S8 family peptidase</fullName>
    </submittedName>
</protein>
<dbReference type="InterPro" id="IPR000209">
    <property type="entry name" value="Peptidase_S8/S53_dom"/>
</dbReference>
<keyword evidence="15" id="KW-1185">Reference proteome</keyword>
<dbReference type="PRINTS" id="PR00723">
    <property type="entry name" value="SUBTILISIN"/>
</dbReference>
<dbReference type="InterPro" id="IPR034202">
    <property type="entry name" value="Subtilisin_Carlsberg-like"/>
</dbReference>
<feature type="domain" description="Peptidase S8/S53" evidence="13">
    <location>
        <begin position="118"/>
        <end position="363"/>
    </location>
</feature>
<evidence type="ECO:0000256" key="3">
    <source>
        <dbReference type="ARBA" id="ARBA00011073"/>
    </source>
</evidence>
<evidence type="ECO:0000256" key="12">
    <source>
        <dbReference type="SAM" id="SignalP"/>
    </source>
</evidence>
<comment type="similarity">
    <text evidence="3 10 11">Belongs to the peptidase S8 family.</text>
</comment>
<evidence type="ECO:0000256" key="8">
    <source>
        <dbReference type="ARBA" id="ARBA00022825"/>
    </source>
</evidence>
<keyword evidence="6" id="KW-0479">Metal-binding</keyword>
<dbReference type="InterPro" id="IPR036852">
    <property type="entry name" value="Peptidase_S8/S53_dom_sf"/>
</dbReference>
<organism evidence="14 15">
    <name type="scientific">Allobacillus saliphilus</name>
    <dbReference type="NCBI Taxonomy" id="2912308"/>
    <lineage>
        <taxon>Bacteria</taxon>
        <taxon>Bacillati</taxon>
        <taxon>Bacillota</taxon>
        <taxon>Bacilli</taxon>
        <taxon>Bacillales</taxon>
        <taxon>Bacillaceae</taxon>
        <taxon>Allobacillus</taxon>
    </lineage>
</organism>
<dbReference type="PROSITE" id="PS00136">
    <property type="entry name" value="SUBTILASE_ASP"/>
    <property type="match status" value="1"/>
</dbReference>
<evidence type="ECO:0000256" key="11">
    <source>
        <dbReference type="RuleBase" id="RU003355"/>
    </source>
</evidence>
<dbReference type="InterPro" id="IPR023827">
    <property type="entry name" value="Peptidase_S8_Asp-AS"/>
</dbReference>
<feature type="active site" description="Charge relay system" evidence="10">
    <location>
        <position position="318"/>
    </location>
</feature>
<dbReference type="SUPFAM" id="SSF52743">
    <property type="entry name" value="Subtilisin-like"/>
    <property type="match status" value="1"/>
</dbReference>
<dbReference type="InterPro" id="IPR050131">
    <property type="entry name" value="Peptidase_S8_subtilisin-like"/>
</dbReference>
<dbReference type="GO" id="GO:0004252">
    <property type="term" value="F:serine-type endopeptidase activity"/>
    <property type="evidence" value="ECO:0007669"/>
    <property type="project" value="UniProtKB-UniRule"/>
</dbReference>
<accession>A0A941CTT4</accession>
<dbReference type="PROSITE" id="PS00137">
    <property type="entry name" value="SUBTILASE_HIS"/>
    <property type="match status" value="1"/>
</dbReference>
<dbReference type="InterPro" id="IPR015500">
    <property type="entry name" value="Peptidase_S8_subtilisin-rel"/>
</dbReference>
<evidence type="ECO:0000259" key="13">
    <source>
        <dbReference type="Pfam" id="PF00082"/>
    </source>
</evidence>
<dbReference type="PROSITE" id="PS51892">
    <property type="entry name" value="SUBTILASE"/>
    <property type="match status" value="1"/>
</dbReference>
<evidence type="ECO:0000256" key="10">
    <source>
        <dbReference type="PROSITE-ProRule" id="PRU01240"/>
    </source>
</evidence>
<keyword evidence="7 10" id="KW-0378">Hydrolase</keyword>
<name>A0A941CTT4_9BACI</name>
<dbReference type="InterPro" id="IPR023828">
    <property type="entry name" value="Peptidase_S8_Ser-AS"/>
</dbReference>
<evidence type="ECO:0000256" key="2">
    <source>
        <dbReference type="ARBA" id="ARBA00004613"/>
    </source>
</evidence>
<keyword evidence="12" id="KW-0732">Signal</keyword>
<dbReference type="PANTHER" id="PTHR43806">
    <property type="entry name" value="PEPTIDASE S8"/>
    <property type="match status" value="1"/>
</dbReference>
<dbReference type="EMBL" id="JAGSIE010000003">
    <property type="protein sequence ID" value="MBR7552590.1"/>
    <property type="molecule type" value="Genomic_DNA"/>
</dbReference>
<dbReference type="InterPro" id="IPR022398">
    <property type="entry name" value="Peptidase_S8_His-AS"/>
</dbReference>
<feature type="active site" description="Charge relay system" evidence="10">
    <location>
        <position position="161"/>
    </location>
</feature>
<dbReference type="CDD" id="cd07477">
    <property type="entry name" value="Peptidases_S8_Subtilisin_subset"/>
    <property type="match status" value="1"/>
</dbReference>
<dbReference type="AlphaFoldDB" id="A0A941CTT4"/>
<comment type="caution">
    <text evidence="14">The sequence shown here is derived from an EMBL/GenBank/DDBJ whole genome shotgun (WGS) entry which is preliminary data.</text>
</comment>
<comment type="cofactor">
    <cofactor evidence="1">
        <name>Ca(2+)</name>
        <dbReference type="ChEBI" id="CHEBI:29108"/>
    </cofactor>
</comment>
<evidence type="ECO:0000313" key="14">
    <source>
        <dbReference type="EMBL" id="MBR7552590.1"/>
    </source>
</evidence>
<keyword evidence="9" id="KW-0106">Calcium</keyword>
<dbReference type="RefSeq" id="WP_212367069.1">
    <property type="nucleotide sequence ID" value="NZ_JAGSIE010000003.1"/>
</dbReference>
<feature type="chain" id="PRO_5038955274" evidence="12">
    <location>
        <begin position="24"/>
        <end position="373"/>
    </location>
</feature>